<dbReference type="PROSITE" id="PS50213">
    <property type="entry name" value="FAS1"/>
    <property type="match status" value="4"/>
</dbReference>
<dbReference type="Pfam" id="PF02469">
    <property type="entry name" value="Fasciclin"/>
    <property type="match status" value="4"/>
</dbReference>
<dbReference type="AlphaFoldDB" id="A0A914WUQ7"/>
<protein>
    <submittedName>
        <fullName evidence="4">FAS1 domain-containing protein</fullName>
    </submittedName>
</protein>
<dbReference type="SMART" id="SM00554">
    <property type="entry name" value="FAS1"/>
    <property type="match status" value="4"/>
</dbReference>
<evidence type="ECO:0000313" key="4">
    <source>
        <dbReference type="WBParaSite" id="PSAMB.scaffold531size47853.g6710.t1"/>
    </source>
</evidence>
<dbReference type="PANTHER" id="PTHR10900:SF77">
    <property type="entry name" value="FI19380P1"/>
    <property type="match status" value="1"/>
</dbReference>
<dbReference type="InterPro" id="IPR000782">
    <property type="entry name" value="FAS1_domain"/>
</dbReference>
<feature type="domain" description="FAS1" evidence="2">
    <location>
        <begin position="624"/>
        <end position="762"/>
    </location>
</feature>
<dbReference type="Gene3D" id="2.30.180.10">
    <property type="entry name" value="FAS1 domain"/>
    <property type="match status" value="4"/>
</dbReference>
<organism evidence="3 4">
    <name type="scientific">Plectus sambesii</name>
    <dbReference type="NCBI Taxonomy" id="2011161"/>
    <lineage>
        <taxon>Eukaryota</taxon>
        <taxon>Metazoa</taxon>
        <taxon>Ecdysozoa</taxon>
        <taxon>Nematoda</taxon>
        <taxon>Chromadorea</taxon>
        <taxon>Plectida</taxon>
        <taxon>Plectina</taxon>
        <taxon>Plectoidea</taxon>
        <taxon>Plectidae</taxon>
        <taxon>Plectus</taxon>
    </lineage>
</organism>
<feature type="domain" description="FAS1" evidence="2">
    <location>
        <begin position="345"/>
        <end position="474"/>
    </location>
</feature>
<dbReference type="InterPro" id="IPR050904">
    <property type="entry name" value="Adhesion/Biosynth-related"/>
</dbReference>
<keyword evidence="3" id="KW-1185">Reference proteome</keyword>
<dbReference type="Proteomes" id="UP000887566">
    <property type="component" value="Unplaced"/>
</dbReference>
<sequence>MRTLMLILLPFLLVVTVASAERYGEKRGHRFARKESALYPSYEDASDKDDNSEEDFPFIDVAFPALTGDAEVRDQANSFGEKIWDSFFNGFGNGQKPDSFLNWMQPWWKGPNVCVREEERVGNQTITQEESADVTRADDQERTSIRSIFNGVSTSCVDLGDFYKCVMKVTRKGEKKTKTRIYECCHGYARSDDGKGCIKDVELSDLKSTLEKLNLTRFLEAVDRIGLDHLISEESNYTLFVPSNAAWDALTDSEQFKVIVTKTNDRNELTRDVLTGHIVPGWHYSYDWFDEMVVNTTEPDSQLRINFFSTPSPLSTANCARITSINHKATNGIIHQIDSVMMPPDGTLWDQLSDDQQFSKYLSLVDENLQKRLINPDEHLTVLAFTDEVFNRLPNTVRQAITGENKCYKDLISEHVFPHTVCSAAINGKAKIRNIAGHYIDASQTRANDKEESVLMFNDASVTSADRIATNGVLHVIDNVILLEYMLDTMEVLKRRGAVNFANMLTDNDLNVQNYPEVTLFVPPDSSFQELNEEDLKKMLETHIVPDTIELDPRRGLGENESLVTTQSGNDVPLSLCSGLLQFPFTSLSTSINAHVGCSQIVVANVHTCNGVIHVIDKPLTFAKQPVLELLKSRADLSQFVHMLEASGLLDVVDNDDFDGTVLAPTNAAMDSALSTDDKQSLFDDTDKLDMFVKRHIIREKLCEYQLSNAMGPFSMRRYRALAGDMLNGRRIRGKFELGGSTVSKTDLRATNGIVHILERPIARRRQLTLWEIFGFNA</sequence>
<evidence type="ECO:0000313" key="3">
    <source>
        <dbReference type="Proteomes" id="UP000887566"/>
    </source>
</evidence>
<keyword evidence="1" id="KW-0732">Signal</keyword>
<dbReference type="InterPro" id="IPR036378">
    <property type="entry name" value="FAS1_dom_sf"/>
</dbReference>
<feature type="signal peptide" evidence="1">
    <location>
        <begin position="1"/>
        <end position="20"/>
    </location>
</feature>
<evidence type="ECO:0000259" key="2">
    <source>
        <dbReference type="PROSITE" id="PS50213"/>
    </source>
</evidence>
<evidence type="ECO:0000256" key="1">
    <source>
        <dbReference type="SAM" id="SignalP"/>
    </source>
</evidence>
<feature type="domain" description="FAS1" evidence="2">
    <location>
        <begin position="202"/>
        <end position="341"/>
    </location>
</feature>
<proteinExistence type="predicted"/>
<name>A0A914WUQ7_9BILA</name>
<accession>A0A914WUQ7</accession>
<feature type="chain" id="PRO_5037081154" evidence="1">
    <location>
        <begin position="21"/>
        <end position="778"/>
    </location>
</feature>
<reference evidence="4" key="1">
    <citation type="submission" date="2022-11" db="UniProtKB">
        <authorList>
            <consortium name="WormBaseParasite"/>
        </authorList>
    </citation>
    <scope>IDENTIFICATION</scope>
</reference>
<dbReference type="WBParaSite" id="PSAMB.scaffold531size47853.g6710.t1">
    <property type="protein sequence ID" value="PSAMB.scaffold531size47853.g6710.t1"/>
    <property type="gene ID" value="PSAMB.scaffold531size47853.g6710"/>
</dbReference>
<feature type="domain" description="FAS1" evidence="2">
    <location>
        <begin position="470"/>
        <end position="620"/>
    </location>
</feature>
<dbReference type="PANTHER" id="PTHR10900">
    <property type="entry name" value="PERIOSTIN-RELATED"/>
    <property type="match status" value="1"/>
</dbReference>
<dbReference type="SUPFAM" id="SSF82153">
    <property type="entry name" value="FAS1 domain"/>
    <property type="match status" value="4"/>
</dbReference>